<dbReference type="GO" id="GO:0003700">
    <property type="term" value="F:DNA-binding transcription factor activity"/>
    <property type="evidence" value="ECO:0007669"/>
    <property type="project" value="InterPro"/>
</dbReference>
<dbReference type="InterPro" id="IPR018062">
    <property type="entry name" value="HTH_AraC-typ_CS"/>
</dbReference>
<dbReference type="AlphaFoldDB" id="A0A3R7E900"/>
<accession>A0A3R7E900</accession>
<dbReference type="PROSITE" id="PS00041">
    <property type="entry name" value="HTH_ARAC_FAMILY_1"/>
    <property type="match status" value="1"/>
</dbReference>
<keyword evidence="3" id="KW-0804">Transcription</keyword>
<dbReference type="PANTHER" id="PTHR46796:SF6">
    <property type="entry name" value="ARAC SUBFAMILY"/>
    <property type="match status" value="1"/>
</dbReference>
<dbReference type="PANTHER" id="PTHR46796">
    <property type="entry name" value="HTH-TYPE TRANSCRIPTIONAL ACTIVATOR RHAS-RELATED"/>
    <property type="match status" value="1"/>
</dbReference>
<dbReference type="SMART" id="SM00342">
    <property type="entry name" value="HTH_ARAC"/>
    <property type="match status" value="1"/>
</dbReference>
<evidence type="ECO:0000256" key="3">
    <source>
        <dbReference type="ARBA" id="ARBA00023163"/>
    </source>
</evidence>
<feature type="domain" description="HTH araC/xylS-type" evidence="4">
    <location>
        <begin position="219"/>
        <end position="319"/>
    </location>
</feature>
<dbReference type="GO" id="GO:0043565">
    <property type="term" value="F:sequence-specific DNA binding"/>
    <property type="evidence" value="ECO:0007669"/>
    <property type="project" value="InterPro"/>
</dbReference>
<protein>
    <recommendedName>
        <fullName evidence="4">HTH araC/xylS-type domain-containing protein</fullName>
    </recommendedName>
</protein>
<dbReference type="SUPFAM" id="SSF46689">
    <property type="entry name" value="Homeodomain-like"/>
    <property type="match status" value="1"/>
</dbReference>
<sequence>MSSESSRPHVERFATSDAPPDEQFDAWAVEVPFFNFAPDRRVLGAFDMHCQHVSFGPFVLENRVWKDGPSAASFGADRTSRHIHADQHDYYCFNLQVGGSLSLRTRSVSQIKQNGDLYLLDYGRPFEYITTSGHEISLAVPRALLPPKVERLHGCSLSQGSTALLRDHLLSLRENLPKLSTAELPYIADATTQLLLACVQNTPDGLPESHRVVDELLTRRVRHYIDTHLLEADLTPDRICREAGISRAKLYQLFTPSGGVMREIHQRRLHLAHQVLSSGQGRSEKIRTIARRFGFTDEKYFSRAFRARYGYAPSEAFERTKEEK</sequence>
<evidence type="ECO:0000259" key="4">
    <source>
        <dbReference type="PROSITE" id="PS01124"/>
    </source>
</evidence>
<dbReference type="Pfam" id="PF12833">
    <property type="entry name" value="HTH_18"/>
    <property type="match status" value="1"/>
</dbReference>
<dbReference type="EMBL" id="MCAS01000008">
    <property type="protein sequence ID" value="RKF48339.1"/>
    <property type="molecule type" value="Genomic_DNA"/>
</dbReference>
<evidence type="ECO:0000313" key="6">
    <source>
        <dbReference type="Proteomes" id="UP000283709"/>
    </source>
</evidence>
<reference evidence="5 6" key="1">
    <citation type="submission" date="2016-07" db="EMBL/GenBank/DDBJ databases">
        <title>Genome analysis of Burkholderia fungorum ES3-20.</title>
        <authorList>
            <person name="Xu D."/>
            <person name="Yao R."/>
            <person name="Zheng S."/>
        </authorList>
    </citation>
    <scope>NUCLEOTIDE SEQUENCE [LARGE SCALE GENOMIC DNA]</scope>
    <source>
        <strain evidence="5 6">ES3-20</strain>
    </source>
</reference>
<organism evidence="5 6">
    <name type="scientific">Paraburkholderia fungorum</name>
    <dbReference type="NCBI Taxonomy" id="134537"/>
    <lineage>
        <taxon>Bacteria</taxon>
        <taxon>Pseudomonadati</taxon>
        <taxon>Pseudomonadota</taxon>
        <taxon>Betaproteobacteria</taxon>
        <taxon>Burkholderiales</taxon>
        <taxon>Burkholderiaceae</taxon>
        <taxon>Paraburkholderia</taxon>
    </lineage>
</organism>
<dbReference type="InterPro" id="IPR009057">
    <property type="entry name" value="Homeodomain-like_sf"/>
</dbReference>
<proteinExistence type="predicted"/>
<keyword evidence="2" id="KW-0238">DNA-binding</keyword>
<dbReference type="InterPro" id="IPR018060">
    <property type="entry name" value="HTH_AraC"/>
</dbReference>
<evidence type="ECO:0000256" key="1">
    <source>
        <dbReference type="ARBA" id="ARBA00023015"/>
    </source>
</evidence>
<dbReference type="Proteomes" id="UP000283709">
    <property type="component" value="Unassembled WGS sequence"/>
</dbReference>
<gene>
    <name evidence="5" type="ORF">BCY88_21665</name>
</gene>
<evidence type="ECO:0000313" key="5">
    <source>
        <dbReference type="EMBL" id="RKF48339.1"/>
    </source>
</evidence>
<dbReference type="InterPro" id="IPR035418">
    <property type="entry name" value="AraC-bd_2"/>
</dbReference>
<dbReference type="PROSITE" id="PS01124">
    <property type="entry name" value="HTH_ARAC_FAMILY_2"/>
    <property type="match status" value="1"/>
</dbReference>
<comment type="caution">
    <text evidence="5">The sequence shown here is derived from an EMBL/GenBank/DDBJ whole genome shotgun (WGS) entry which is preliminary data.</text>
</comment>
<dbReference type="InterPro" id="IPR050204">
    <property type="entry name" value="AraC_XylS_family_regulators"/>
</dbReference>
<name>A0A3R7E900_9BURK</name>
<evidence type="ECO:0000256" key="2">
    <source>
        <dbReference type="ARBA" id="ARBA00023125"/>
    </source>
</evidence>
<keyword evidence="1" id="KW-0805">Transcription regulation</keyword>
<dbReference type="Pfam" id="PF14525">
    <property type="entry name" value="AraC_binding_2"/>
    <property type="match status" value="1"/>
</dbReference>
<dbReference type="Gene3D" id="1.10.10.60">
    <property type="entry name" value="Homeodomain-like"/>
    <property type="match status" value="1"/>
</dbReference>
<dbReference type="OrthoDB" id="8590374at2"/>